<dbReference type="EMBL" id="KT438501">
    <property type="protein sequence ID" value="ALH46919.1"/>
    <property type="molecule type" value="Genomic_DNA"/>
</dbReference>
<proteinExistence type="predicted"/>
<dbReference type="GeneID" id="26640653"/>
<evidence type="ECO:0000313" key="2">
    <source>
        <dbReference type="Proteomes" id="UP000201432"/>
    </source>
</evidence>
<protein>
    <submittedName>
        <fullName evidence="1">Uncharacterized protein</fullName>
    </submittedName>
</protein>
<evidence type="ECO:0000313" key="1">
    <source>
        <dbReference type="EMBL" id="ALH46919.1"/>
    </source>
</evidence>
<reference evidence="1" key="1">
    <citation type="submission" date="2018-02" db="EMBL/GenBank/DDBJ databases">
        <authorList>
            <person name="Karuturi S."/>
            <person name="Chitta P."/>
            <person name="Kapyur S.N."/>
            <person name="Kettlewell J.M."/>
            <person name="Anderson J."/>
            <person name="Padolina J."/>
            <person name="Johnson A."/>
            <person name="Serrano M.G."/>
            <person name="Buck G."/>
            <person name="Lee V."/>
            <person name="Wang Y."/>
            <person name="Carvalho R."/>
            <person name="Voegtly L."/>
            <person name="Shi R."/>
            <person name="Duckworth R."/>
            <person name="Loviza R."/>
            <person name="Walstead R."/>
            <person name="Shah Z."/>
            <person name="Kiflezghi M."/>
            <person name="Wade K."/>
            <person name="Hughes L.E."/>
            <person name="Bradley K.W."/>
            <person name="Asai D.J."/>
            <person name="Bowman C.A."/>
            <person name="Russell D.A."/>
            <person name="Pope W.H."/>
            <person name="Jacobs-Sera D."/>
            <person name="Hendrix R.W."/>
            <person name="Hatfull G.F."/>
        </authorList>
    </citation>
    <scope>NUCLEOTIDE SEQUENCE</scope>
</reference>
<dbReference type="OrthoDB" id="17318at10239"/>
<name>A0A0N9SHQ4_9CAUD</name>
<gene>
    <name evidence="1" type="primary">67</name>
    <name evidence="1" type="ORF">SEA_THEIA_67</name>
</gene>
<keyword evidence="2" id="KW-1185">Reference proteome</keyword>
<dbReference type="RefSeq" id="YP_009214339.1">
    <property type="nucleotide sequence ID" value="NC_028960.2"/>
</dbReference>
<sequence length="96" mass="10491">MARSSSPAVSIPRLFIHIPGRLFVATITTDEATKVLVHRSVGVDLFGPDYAPVSQYLSTHGFTQTEWALLEDQAYDGGTVEATVYIRTHDKLEGVA</sequence>
<dbReference type="Proteomes" id="UP000201432">
    <property type="component" value="Segment"/>
</dbReference>
<dbReference type="KEGG" id="vg:26640653"/>
<organism evidence="1 2">
    <name type="scientific">Mycobacterium phage Theia</name>
    <dbReference type="NCBI Taxonomy" id="1718172"/>
    <lineage>
        <taxon>Viruses</taxon>
        <taxon>Duplodnaviria</taxon>
        <taxon>Heunggongvirae</taxon>
        <taxon>Uroviricota</taxon>
        <taxon>Caudoviricetes</taxon>
        <taxon>Benedictvirus</taxon>
        <taxon>Benedictvirus theia</taxon>
    </lineage>
</organism>
<accession>A0A0N9SHQ4</accession>